<dbReference type="GO" id="GO:0004252">
    <property type="term" value="F:serine-type endopeptidase activity"/>
    <property type="evidence" value="ECO:0007669"/>
    <property type="project" value="InterPro"/>
</dbReference>
<dbReference type="SUPFAM" id="SSF49785">
    <property type="entry name" value="Galactose-binding domain-like"/>
    <property type="match status" value="1"/>
</dbReference>
<dbReference type="PROSITE" id="PS51829">
    <property type="entry name" value="P_HOMO_B"/>
    <property type="match status" value="1"/>
</dbReference>
<dbReference type="EMBL" id="LRPH01000089">
    <property type="protein sequence ID" value="KWU55315.1"/>
    <property type="molecule type" value="Genomic_DNA"/>
</dbReference>
<keyword evidence="1" id="KW-0645">Protease</keyword>
<dbReference type="GO" id="GO:0006508">
    <property type="term" value="P:proteolysis"/>
    <property type="evidence" value="ECO:0007669"/>
    <property type="project" value="UniProtKB-KW"/>
</dbReference>
<feature type="domain" description="P/Homo B" evidence="3">
    <location>
        <begin position="41"/>
        <end position="211"/>
    </location>
</feature>
<evidence type="ECO:0000256" key="2">
    <source>
        <dbReference type="ARBA" id="ARBA00022801"/>
    </source>
</evidence>
<keyword evidence="2" id="KW-0378">Hydrolase</keyword>
<comment type="caution">
    <text evidence="4">The sequence shown here is derived from an EMBL/GenBank/DDBJ whole genome shotgun (WGS) entry which is preliminary data.</text>
</comment>
<sequence>MKDKVGVQMSKFKKRFEIPCECFLPPVPPLQIGPTGPTGPTGPATFFVQFTNPTGIIIDGDTQGPAVPYPSDIVVAGVPGTIIKVTATLNNMSHTFPSDLDILLVGPLGQNVMLMSDAGGGTDIVSVTLTFDDDAANQVPTPIVSGMYQPTNLGGGDILPAPAPAPPYGSALNVFNGTNPNGTWSLFVFDDAGADSGNIAGGWSLTIATVV</sequence>
<evidence type="ECO:0000259" key="3">
    <source>
        <dbReference type="PROSITE" id="PS51829"/>
    </source>
</evidence>
<proteinExistence type="predicted"/>
<gene>
    <name evidence="4" type="ORF">AWW70_24860</name>
</gene>
<evidence type="ECO:0000313" key="5">
    <source>
        <dbReference type="Proteomes" id="UP000065797"/>
    </source>
</evidence>
<protein>
    <recommendedName>
        <fullName evidence="3">P/Homo B domain-containing protein</fullName>
    </recommendedName>
</protein>
<name>A0A109FV33_BACMY</name>
<dbReference type="InterPro" id="IPR008979">
    <property type="entry name" value="Galactose-bd-like_sf"/>
</dbReference>
<reference evidence="4 5" key="1">
    <citation type="submission" date="2016-01" db="EMBL/GenBank/DDBJ databases">
        <authorList>
            <person name="McClelland M."/>
            <person name="Jain A."/>
            <person name="Saraogi P."/>
            <person name="Mendelson R."/>
            <person name="Westerman R."/>
            <person name="SanMiguel P."/>
            <person name="Csonka L."/>
        </authorList>
    </citation>
    <scope>NUCLEOTIDE SEQUENCE [LARGE SCALE GENOMIC DNA]</scope>
    <source>
        <strain evidence="4 5">PE8-15</strain>
    </source>
</reference>
<dbReference type="Proteomes" id="UP000065797">
    <property type="component" value="Unassembled WGS sequence"/>
</dbReference>
<dbReference type="Gene3D" id="2.60.120.260">
    <property type="entry name" value="Galactose-binding domain-like"/>
    <property type="match status" value="1"/>
</dbReference>
<accession>A0A109FV33</accession>
<dbReference type="AlphaFoldDB" id="A0A109FV33"/>
<evidence type="ECO:0000313" key="4">
    <source>
        <dbReference type="EMBL" id="KWU55315.1"/>
    </source>
</evidence>
<organism evidence="4 5">
    <name type="scientific">Bacillus mycoides</name>
    <dbReference type="NCBI Taxonomy" id="1405"/>
    <lineage>
        <taxon>Bacteria</taxon>
        <taxon>Bacillati</taxon>
        <taxon>Bacillota</taxon>
        <taxon>Bacilli</taxon>
        <taxon>Bacillales</taxon>
        <taxon>Bacillaceae</taxon>
        <taxon>Bacillus</taxon>
        <taxon>Bacillus cereus group</taxon>
    </lineage>
</organism>
<dbReference type="InterPro" id="IPR002884">
    <property type="entry name" value="P_dom"/>
</dbReference>
<evidence type="ECO:0000256" key="1">
    <source>
        <dbReference type="ARBA" id="ARBA00022670"/>
    </source>
</evidence>